<dbReference type="InterPro" id="IPR026045">
    <property type="entry name" value="Ferric-bd"/>
</dbReference>
<gene>
    <name evidence="3" type="ORF">ACETIH_11600</name>
</gene>
<accession>A0ABV6Y7W0</accession>
<comment type="caution">
    <text evidence="3">The sequence shown here is derived from an EMBL/GenBank/DDBJ whole genome shotgun (WGS) entry which is preliminary data.</text>
</comment>
<dbReference type="SUPFAM" id="SSF53850">
    <property type="entry name" value="Periplasmic binding protein-like II"/>
    <property type="match status" value="1"/>
</dbReference>
<dbReference type="Gene3D" id="3.40.190.10">
    <property type="entry name" value="Periplasmic binding protein-like II"/>
    <property type="match status" value="2"/>
</dbReference>
<proteinExistence type="predicted"/>
<dbReference type="RefSeq" id="WP_246520421.1">
    <property type="nucleotide sequence ID" value="NZ_JAFBID010000025.1"/>
</dbReference>
<dbReference type="PIRSF" id="PIRSF002825">
    <property type="entry name" value="CfbpA"/>
    <property type="match status" value="1"/>
</dbReference>
<reference evidence="3 4" key="1">
    <citation type="submission" date="2024-09" db="EMBL/GenBank/DDBJ databases">
        <title>Nodulacao em especies de Leguminosae Basais da Amazonia e Caracterizacao dos Rizobios e Bacterias Associadas aos Nodulos.</title>
        <authorList>
            <person name="Jambeiro I.C.A."/>
            <person name="Lopes I.S."/>
            <person name="Aguiar E.R.G.R."/>
            <person name="Santos A.F.J."/>
            <person name="Dos Santos J.M.F."/>
            <person name="Gross E."/>
        </authorList>
    </citation>
    <scope>NUCLEOTIDE SEQUENCE [LARGE SCALE GENOMIC DNA]</scope>
    <source>
        <strain evidence="3 4">BRUESC1165</strain>
    </source>
</reference>
<evidence type="ECO:0000313" key="3">
    <source>
        <dbReference type="EMBL" id="MFC1457350.1"/>
    </source>
</evidence>
<dbReference type="Proteomes" id="UP001593940">
    <property type="component" value="Unassembled WGS sequence"/>
</dbReference>
<name>A0ABV6Y7W0_9HYPH</name>
<feature type="chain" id="PRO_5045809009" evidence="2">
    <location>
        <begin position="31"/>
        <end position="348"/>
    </location>
</feature>
<keyword evidence="4" id="KW-1185">Reference proteome</keyword>
<dbReference type="EMBL" id="JBHOMY010000029">
    <property type="protein sequence ID" value="MFC1457350.1"/>
    <property type="molecule type" value="Genomic_DNA"/>
</dbReference>
<dbReference type="PANTHER" id="PTHR30006">
    <property type="entry name" value="THIAMINE-BINDING PERIPLASMIC PROTEIN-RELATED"/>
    <property type="match status" value="1"/>
</dbReference>
<evidence type="ECO:0000256" key="1">
    <source>
        <dbReference type="ARBA" id="ARBA00022729"/>
    </source>
</evidence>
<protein>
    <submittedName>
        <fullName evidence="3">ABC transporter substrate-binding protein</fullName>
    </submittedName>
</protein>
<dbReference type="CDD" id="cd13544">
    <property type="entry name" value="PBP2_Fbp_like_1"/>
    <property type="match status" value="1"/>
</dbReference>
<keyword evidence="1 2" id="KW-0732">Signal</keyword>
<sequence length="348" mass="38084">MEPKKTFAAATMLAGTMTALSFMSAGAAQAQGALVMYCAVQEEWCRAMTTAFERETGIKVSMTRKSSGEIYAQLKAESQNPRADIWWGGTGDPHMQAAEEGLTEEYKSPKMSELQDWAVRQWEQSKQRTVGIYSGALGFGYNTDQAKANNIGEPKCWADLLKAELKDEVQVADPNSSGTAYTLLATIIQIMGEDKGFEYLKALHKNVNQYTKSGAAPAKATALGETTVGITFLHDMVTMVVDKAPVKVVAPCEGTGYEIGSMSLIKGAKNMDSAKKFYDWALTADAQKLGADAKSYQVPSNKNTPIPPQAPKLTDIKLINFDFAKYGSSEERRRLLSKWDNEVKNLPK</sequence>
<organism evidence="3 4">
    <name type="scientific">Microvirga arabica</name>
    <dbReference type="NCBI Taxonomy" id="1128671"/>
    <lineage>
        <taxon>Bacteria</taxon>
        <taxon>Pseudomonadati</taxon>
        <taxon>Pseudomonadota</taxon>
        <taxon>Alphaproteobacteria</taxon>
        <taxon>Hyphomicrobiales</taxon>
        <taxon>Methylobacteriaceae</taxon>
        <taxon>Microvirga</taxon>
    </lineage>
</organism>
<evidence type="ECO:0000256" key="2">
    <source>
        <dbReference type="SAM" id="SignalP"/>
    </source>
</evidence>
<dbReference type="PANTHER" id="PTHR30006:SF2">
    <property type="entry name" value="ABC TRANSPORTER SUBSTRATE-BINDING PROTEIN"/>
    <property type="match status" value="1"/>
</dbReference>
<evidence type="ECO:0000313" key="4">
    <source>
        <dbReference type="Proteomes" id="UP001593940"/>
    </source>
</evidence>
<feature type="signal peptide" evidence="2">
    <location>
        <begin position="1"/>
        <end position="30"/>
    </location>
</feature>
<dbReference type="Pfam" id="PF13343">
    <property type="entry name" value="SBP_bac_6"/>
    <property type="match status" value="1"/>
</dbReference>